<feature type="compositionally biased region" description="Basic residues" evidence="1">
    <location>
        <begin position="77"/>
        <end position="91"/>
    </location>
</feature>
<reference evidence="2" key="1">
    <citation type="submission" date="2020-02" db="EMBL/GenBank/DDBJ databases">
        <authorList>
            <person name="Meier V. D."/>
        </authorList>
    </citation>
    <scope>NUCLEOTIDE SEQUENCE</scope>
    <source>
        <strain evidence="2">AVDCRST_MAG17</strain>
    </source>
</reference>
<feature type="compositionally biased region" description="Low complexity" evidence="1">
    <location>
        <begin position="15"/>
        <end position="24"/>
    </location>
</feature>
<accession>A0A6J4RR29</accession>
<feature type="region of interest" description="Disordered" evidence="1">
    <location>
        <begin position="129"/>
        <end position="192"/>
    </location>
</feature>
<dbReference type="AlphaFoldDB" id="A0A6J4RR29"/>
<feature type="compositionally biased region" description="Low complexity" evidence="1">
    <location>
        <begin position="92"/>
        <end position="101"/>
    </location>
</feature>
<organism evidence="2">
    <name type="scientific">uncultured Solirubrobacterales bacterium</name>
    <dbReference type="NCBI Taxonomy" id="768556"/>
    <lineage>
        <taxon>Bacteria</taxon>
        <taxon>Bacillati</taxon>
        <taxon>Actinomycetota</taxon>
        <taxon>Thermoleophilia</taxon>
        <taxon>Solirubrobacterales</taxon>
        <taxon>environmental samples</taxon>
    </lineage>
</organism>
<feature type="non-terminal residue" evidence="2">
    <location>
        <position position="192"/>
    </location>
</feature>
<feature type="compositionally biased region" description="Low complexity" evidence="1">
    <location>
        <begin position="177"/>
        <end position="192"/>
    </location>
</feature>
<feature type="region of interest" description="Disordered" evidence="1">
    <location>
        <begin position="1"/>
        <end position="116"/>
    </location>
</feature>
<dbReference type="EMBL" id="CADCVV010000005">
    <property type="protein sequence ID" value="CAA9479786.1"/>
    <property type="molecule type" value="Genomic_DNA"/>
</dbReference>
<proteinExistence type="predicted"/>
<feature type="compositionally biased region" description="Basic residues" evidence="1">
    <location>
        <begin position="25"/>
        <end position="38"/>
    </location>
</feature>
<protein>
    <submittedName>
        <fullName evidence="2">Uncharacterized protein</fullName>
    </submittedName>
</protein>
<feature type="compositionally biased region" description="Basic and acidic residues" evidence="1">
    <location>
        <begin position="39"/>
        <end position="76"/>
    </location>
</feature>
<evidence type="ECO:0000256" key="1">
    <source>
        <dbReference type="SAM" id="MobiDB-lite"/>
    </source>
</evidence>
<feature type="compositionally biased region" description="Basic residues" evidence="1">
    <location>
        <begin position="102"/>
        <end position="116"/>
    </location>
</feature>
<gene>
    <name evidence="2" type="ORF">AVDCRST_MAG17-85</name>
</gene>
<sequence>GFRDGRPSRGGGVPGSRTGTGPARARGRRNRRTRRPGRRRGDDRLGDARRRDRQRADGHLRHRLGHVDAAHGDRLVRPRHRRVHGVARGRPGRSGAPAASRGRGRGRGGRRRGTRLRARLPARRLWGRTRRRGVRALPGDRPAQPGGQRHPEPRRRLRGGPGVDLVDGPRDLRRGARAAGRARVGPTRRWPL</sequence>
<feature type="non-terminal residue" evidence="2">
    <location>
        <position position="1"/>
    </location>
</feature>
<name>A0A6J4RR29_9ACTN</name>
<evidence type="ECO:0000313" key="2">
    <source>
        <dbReference type="EMBL" id="CAA9479786.1"/>
    </source>
</evidence>